<protein>
    <submittedName>
        <fullName evidence="2">Uncharacterized protein</fullName>
    </submittedName>
</protein>
<evidence type="ECO:0000313" key="3">
    <source>
        <dbReference type="Proteomes" id="UP000606194"/>
    </source>
</evidence>
<accession>A0A918L4D1</accession>
<feature type="compositionally biased region" description="Polar residues" evidence="1">
    <location>
        <begin position="67"/>
        <end position="80"/>
    </location>
</feature>
<feature type="region of interest" description="Disordered" evidence="1">
    <location>
        <begin position="1"/>
        <end position="22"/>
    </location>
</feature>
<evidence type="ECO:0000256" key="1">
    <source>
        <dbReference type="SAM" id="MobiDB-lite"/>
    </source>
</evidence>
<evidence type="ECO:0000313" key="2">
    <source>
        <dbReference type="EMBL" id="GGS00580.1"/>
    </source>
</evidence>
<dbReference type="AlphaFoldDB" id="A0A918L4D1"/>
<organism evidence="2 3">
    <name type="scientific">Streptomyces humidus</name>
    <dbReference type="NCBI Taxonomy" id="52259"/>
    <lineage>
        <taxon>Bacteria</taxon>
        <taxon>Bacillati</taxon>
        <taxon>Actinomycetota</taxon>
        <taxon>Actinomycetes</taxon>
        <taxon>Kitasatosporales</taxon>
        <taxon>Streptomycetaceae</taxon>
        <taxon>Streptomyces</taxon>
    </lineage>
</organism>
<sequence length="100" mass="10196">MHHRGSWGTLVGPVEGPGRTADAVVRPGPFVVPFEETLTDAQPSSSVSPSPTSGRPAAAPTVRGSGAPTTSAFLSSQSNRAGALRMASPRARLVSLLFTA</sequence>
<feature type="region of interest" description="Disordered" evidence="1">
    <location>
        <begin position="36"/>
        <end position="82"/>
    </location>
</feature>
<dbReference type="Proteomes" id="UP000606194">
    <property type="component" value="Unassembled WGS sequence"/>
</dbReference>
<name>A0A918L4D1_9ACTN</name>
<comment type="caution">
    <text evidence="2">The sequence shown here is derived from an EMBL/GenBank/DDBJ whole genome shotgun (WGS) entry which is preliminary data.</text>
</comment>
<reference evidence="2" key="1">
    <citation type="journal article" date="2014" name="Int. J. Syst. Evol. Microbiol.">
        <title>Complete genome sequence of Corynebacterium casei LMG S-19264T (=DSM 44701T), isolated from a smear-ripened cheese.</title>
        <authorList>
            <consortium name="US DOE Joint Genome Institute (JGI-PGF)"/>
            <person name="Walter F."/>
            <person name="Albersmeier A."/>
            <person name="Kalinowski J."/>
            <person name="Ruckert C."/>
        </authorList>
    </citation>
    <scope>NUCLEOTIDE SEQUENCE</scope>
    <source>
        <strain evidence="2">JCM 4386</strain>
    </source>
</reference>
<gene>
    <name evidence="2" type="ORF">GCM10010269_44380</name>
</gene>
<proteinExistence type="predicted"/>
<keyword evidence="3" id="KW-1185">Reference proteome</keyword>
<reference evidence="2" key="2">
    <citation type="submission" date="2020-09" db="EMBL/GenBank/DDBJ databases">
        <authorList>
            <person name="Sun Q."/>
            <person name="Ohkuma M."/>
        </authorList>
    </citation>
    <scope>NUCLEOTIDE SEQUENCE</scope>
    <source>
        <strain evidence="2">JCM 4386</strain>
    </source>
</reference>
<feature type="compositionally biased region" description="Low complexity" evidence="1">
    <location>
        <begin position="43"/>
        <end position="53"/>
    </location>
</feature>
<dbReference type="EMBL" id="BMTL01000018">
    <property type="protein sequence ID" value="GGS00580.1"/>
    <property type="molecule type" value="Genomic_DNA"/>
</dbReference>